<proteinExistence type="predicted"/>
<protein>
    <recommendedName>
        <fullName evidence="3">YokE-like PH domain-containing protein</fullName>
    </recommendedName>
</protein>
<evidence type="ECO:0000313" key="2">
    <source>
        <dbReference type="Proteomes" id="UP000246104"/>
    </source>
</evidence>
<dbReference type="Proteomes" id="UP000246104">
    <property type="component" value="Unassembled WGS sequence"/>
</dbReference>
<gene>
    <name evidence="1" type="ORF">C5B42_02095</name>
</gene>
<reference evidence="1 2" key="1">
    <citation type="submission" date="2018-02" db="EMBL/GenBank/DDBJ databases">
        <title>Genomic Reconstructions from Amazon Rainforest and Pasture Soil Reveal Novel Insights into the Physiology of Candidate Phyla in Tropical Sites.</title>
        <authorList>
            <person name="Kroeger M.E."/>
            <person name="Delmont T."/>
            <person name="Eren A.M."/>
            <person name="Guo J."/>
            <person name="Meyer K.M."/>
            <person name="Khan K."/>
            <person name="Rodrigues J.L.M."/>
            <person name="Bohannan B.J.M."/>
            <person name="Tringe S."/>
            <person name="Borges C.D."/>
            <person name="Tiedje J."/>
            <person name="Tsai S.M."/>
            <person name="Nusslein K."/>
        </authorList>
    </citation>
    <scope>NUCLEOTIDE SEQUENCE [LARGE SCALE GENOMIC DNA]</scope>
    <source>
        <strain evidence="1">Amazon FNV 2010 28 9</strain>
    </source>
</reference>
<evidence type="ECO:0008006" key="3">
    <source>
        <dbReference type="Google" id="ProtNLM"/>
    </source>
</evidence>
<dbReference type="AlphaFoldDB" id="A0A317JQL2"/>
<comment type="caution">
    <text evidence="1">The sequence shown here is derived from an EMBL/GenBank/DDBJ whole genome shotgun (WGS) entry which is preliminary data.</text>
</comment>
<sequence length="155" mass="17338">MDTVSSVSRYIMQPDSLDTLQKKKETIVTSVALYKISTVFPFRVFPTVITVDHQKVDISTSVFFGSREINSILIDDIGSVVVDTSPFFATMTIHDRLPTREKITVEYLPKDKALKMRRIIEGLIISHKTNTNLQNQPPSAAAARLESMGKIKPVA</sequence>
<name>A0A317JQL2_9BACT</name>
<dbReference type="EMBL" id="PSRQ01000025">
    <property type="protein sequence ID" value="PWU23681.1"/>
    <property type="molecule type" value="Genomic_DNA"/>
</dbReference>
<evidence type="ECO:0000313" key="1">
    <source>
        <dbReference type="EMBL" id="PWU23681.1"/>
    </source>
</evidence>
<accession>A0A317JQL2</accession>
<organism evidence="1 2">
    <name type="scientific">Candidatus Cerribacteria bacterium 'Amazon FNV 2010 28 9'</name>
    <dbReference type="NCBI Taxonomy" id="2081795"/>
    <lineage>
        <taxon>Bacteria</taxon>
        <taxon>Candidatus Cerribacteria</taxon>
    </lineage>
</organism>